<dbReference type="PANTHER" id="PTHR24173">
    <property type="entry name" value="ANKYRIN REPEAT CONTAINING"/>
    <property type="match status" value="1"/>
</dbReference>
<keyword evidence="6 10" id="KW-1015">Disulfide bond</keyword>
<keyword evidence="3 12" id="KW-1133">Transmembrane helix</keyword>
<dbReference type="PROSITE" id="PS00022">
    <property type="entry name" value="EGF_1"/>
    <property type="match status" value="2"/>
</dbReference>
<dbReference type="InterPro" id="IPR000742">
    <property type="entry name" value="EGF"/>
</dbReference>
<reference evidence="15" key="1">
    <citation type="submission" date="2023-10" db="EMBL/GenBank/DDBJ databases">
        <title>Genome assembly of Pristionchus species.</title>
        <authorList>
            <person name="Yoshida K."/>
            <person name="Sommer R.J."/>
        </authorList>
    </citation>
    <scope>NUCLEOTIDE SEQUENCE</scope>
    <source>
        <strain evidence="15">RS5133</strain>
    </source>
</reference>
<keyword evidence="7" id="KW-0325">Glycoprotein</keyword>
<dbReference type="SMART" id="SM00004">
    <property type="entry name" value="NL"/>
    <property type="match status" value="2"/>
</dbReference>
<dbReference type="Gene3D" id="4.10.470.20">
    <property type="match status" value="2"/>
</dbReference>
<dbReference type="InterPro" id="IPR036770">
    <property type="entry name" value="Ankyrin_rpt-contain_sf"/>
</dbReference>
<dbReference type="SMART" id="SM00248">
    <property type="entry name" value="ANK"/>
    <property type="match status" value="4"/>
</dbReference>
<evidence type="ECO:0000256" key="10">
    <source>
        <dbReference type="PROSITE-ProRule" id="PRU00076"/>
    </source>
</evidence>
<evidence type="ECO:0000313" key="16">
    <source>
        <dbReference type="Proteomes" id="UP001432322"/>
    </source>
</evidence>
<proteinExistence type="predicted"/>
<evidence type="ECO:0000256" key="12">
    <source>
        <dbReference type="SAM" id="Phobius"/>
    </source>
</evidence>
<dbReference type="PROSITE" id="PS50088">
    <property type="entry name" value="ANK_REPEAT"/>
    <property type="match status" value="3"/>
</dbReference>
<dbReference type="SUPFAM" id="SSF90193">
    <property type="entry name" value="Notch domain"/>
    <property type="match status" value="2"/>
</dbReference>
<evidence type="ECO:0000256" key="11">
    <source>
        <dbReference type="SAM" id="MobiDB-lite"/>
    </source>
</evidence>
<feature type="compositionally biased region" description="Low complexity" evidence="11">
    <location>
        <begin position="864"/>
        <end position="876"/>
    </location>
</feature>
<dbReference type="InterPro" id="IPR000800">
    <property type="entry name" value="Notch_dom"/>
</dbReference>
<dbReference type="GO" id="GO:0012505">
    <property type="term" value="C:endomembrane system"/>
    <property type="evidence" value="ECO:0007669"/>
    <property type="project" value="UniProtKB-SubCell"/>
</dbReference>
<keyword evidence="10" id="KW-0245">EGF-like domain</keyword>
<keyword evidence="13" id="KW-0732">Signal</keyword>
<dbReference type="EMBL" id="BTSY01000006">
    <property type="protein sequence ID" value="GMT32487.1"/>
    <property type="molecule type" value="Genomic_DNA"/>
</dbReference>
<evidence type="ECO:0000256" key="5">
    <source>
        <dbReference type="ARBA" id="ARBA00023136"/>
    </source>
</evidence>
<dbReference type="PROSITE" id="PS50026">
    <property type="entry name" value="EGF_3"/>
    <property type="match status" value="1"/>
</dbReference>
<evidence type="ECO:0000256" key="2">
    <source>
        <dbReference type="ARBA" id="ARBA00022737"/>
    </source>
</evidence>
<dbReference type="AlphaFoldDB" id="A0AAV5WRU6"/>
<feature type="repeat" description="ANK" evidence="9">
    <location>
        <begin position="501"/>
        <end position="523"/>
    </location>
</feature>
<evidence type="ECO:0000256" key="1">
    <source>
        <dbReference type="ARBA" id="ARBA00022692"/>
    </source>
</evidence>
<evidence type="ECO:0000256" key="3">
    <source>
        <dbReference type="ARBA" id="ARBA00022989"/>
    </source>
</evidence>
<protein>
    <recommendedName>
        <fullName evidence="14">EGF-like domain-containing protein</fullName>
    </recommendedName>
</protein>
<keyword evidence="5 12" id="KW-0472">Membrane</keyword>
<feature type="repeat" description="ANK" evidence="9">
    <location>
        <begin position="599"/>
        <end position="631"/>
    </location>
</feature>
<gene>
    <name evidence="15" type="ORF">PFISCL1PPCAC_23784</name>
</gene>
<feature type="disulfide bond" evidence="10">
    <location>
        <begin position="117"/>
        <end position="126"/>
    </location>
</feature>
<dbReference type="InterPro" id="IPR002110">
    <property type="entry name" value="Ankyrin_rpt"/>
</dbReference>
<evidence type="ECO:0000256" key="6">
    <source>
        <dbReference type="ARBA" id="ARBA00023157"/>
    </source>
</evidence>
<keyword evidence="1 12" id="KW-0812">Transmembrane</keyword>
<dbReference type="Pfam" id="PF00066">
    <property type="entry name" value="Notch"/>
    <property type="match status" value="2"/>
</dbReference>
<feature type="region of interest" description="Disordered" evidence="11">
    <location>
        <begin position="864"/>
        <end position="892"/>
    </location>
</feature>
<dbReference type="PROSITE" id="PS01186">
    <property type="entry name" value="EGF_2"/>
    <property type="match status" value="2"/>
</dbReference>
<keyword evidence="16" id="KW-1185">Reference proteome</keyword>
<dbReference type="PANTHER" id="PTHR24173:SF74">
    <property type="entry name" value="ANKYRIN REPEAT DOMAIN-CONTAINING PROTEIN 16"/>
    <property type="match status" value="1"/>
</dbReference>
<feature type="region of interest" description="Disordered" evidence="11">
    <location>
        <begin position="752"/>
        <end position="847"/>
    </location>
</feature>
<keyword evidence="2" id="KW-0677">Repeat</keyword>
<organism evidence="15 16">
    <name type="scientific">Pristionchus fissidentatus</name>
    <dbReference type="NCBI Taxonomy" id="1538716"/>
    <lineage>
        <taxon>Eukaryota</taxon>
        <taxon>Metazoa</taxon>
        <taxon>Ecdysozoa</taxon>
        <taxon>Nematoda</taxon>
        <taxon>Chromadorea</taxon>
        <taxon>Rhabditida</taxon>
        <taxon>Rhabditina</taxon>
        <taxon>Diplogasteromorpha</taxon>
        <taxon>Diplogasteroidea</taxon>
        <taxon>Neodiplogasteridae</taxon>
        <taxon>Pristionchus</taxon>
    </lineage>
</organism>
<feature type="disulfide bond" evidence="10">
    <location>
        <begin position="93"/>
        <end position="103"/>
    </location>
</feature>
<feature type="compositionally biased region" description="Polar residues" evidence="11">
    <location>
        <begin position="758"/>
        <end position="770"/>
    </location>
</feature>
<feature type="signal peptide" evidence="13">
    <location>
        <begin position="1"/>
        <end position="21"/>
    </location>
</feature>
<comment type="caution">
    <text evidence="15">The sequence shown here is derived from an EMBL/GenBank/DDBJ whole genome shotgun (WGS) entry which is preliminary data.</text>
</comment>
<evidence type="ECO:0000256" key="7">
    <source>
        <dbReference type="ARBA" id="ARBA00023180"/>
    </source>
</evidence>
<evidence type="ECO:0000313" key="15">
    <source>
        <dbReference type="EMBL" id="GMT32487.1"/>
    </source>
</evidence>
<accession>A0AAV5WRU6</accession>
<dbReference type="PROSITE" id="PS50297">
    <property type="entry name" value="ANK_REP_REGION"/>
    <property type="match status" value="3"/>
</dbReference>
<feature type="disulfide bond" evidence="10">
    <location>
        <begin position="98"/>
        <end position="115"/>
    </location>
</feature>
<feature type="chain" id="PRO_5043686226" description="EGF-like domain-containing protein" evidence="13">
    <location>
        <begin position="22"/>
        <end position="892"/>
    </location>
</feature>
<name>A0AAV5WRU6_9BILA</name>
<dbReference type="Gene3D" id="2.10.25.10">
    <property type="entry name" value="Laminin"/>
    <property type="match status" value="1"/>
</dbReference>
<comment type="subcellular location">
    <subcellularLocation>
        <location evidence="8">Endomembrane system</location>
        <topology evidence="8">Single-pass type I membrane protein</topology>
    </subcellularLocation>
</comment>
<dbReference type="Pfam" id="PF12796">
    <property type="entry name" value="Ank_2"/>
    <property type="match status" value="2"/>
</dbReference>
<dbReference type="InterPro" id="IPR035993">
    <property type="entry name" value="Notch-like_dom_sf"/>
</dbReference>
<dbReference type="SUPFAM" id="SSF48403">
    <property type="entry name" value="Ankyrin repeat"/>
    <property type="match status" value="1"/>
</dbReference>
<evidence type="ECO:0000259" key="14">
    <source>
        <dbReference type="PROSITE" id="PS50026"/>
    </source>
</evidence>
<evidence type="ECO:0000256" key="9">
    <source>
        <dbReference type="PROSITE-ProRule" id="PRU00023"/>
    </source>
</evidence>
<keyword evidence="4 9" id="KW-0040">ANK repeat</keyword>
<evidence type="ECO:0000256" key="8">
    <source>
        <dbReference type="ARBA" id="ARBA00046288"/>
    </source>
</evidence>
<feature type="transmembrane region" description="Helical" evidence="12">
    <location>
        <begin position="412"/>
        <end position="439"/>
    </location>
</feature>
<evidence type="ECO:0000256" key="13">
    <source>
        <dbReference type="SAM" id="SignalP"/>
    </source>
</evidence>
<evidence type="ECO:0000256" key="4">
    <source>
        <dbReference type="ARBA" id="ARBA00023043"/>
    </source>
</evidence>
<feature type="repeat" description="ANK" evidence="9">
    <location>
        <begin position="632"/>
        <end position="664"/>
    </location>
</feature>
<sequence length="892" mass="96113">MRAFSLFSVSLLLLFLRVVIATPEGKSCDGGCGSGSCMDGTCVCPQEFKGTHCEEKCSLNCNTGLCIWRNNTQVCSCDESKWTGPHCEEGLPCATAQCNRGKCQPNNGTLVPFVCICEEGYKGDRCDEPIIDLCIGQSKLQCENDATCENNKCVCKDGFGGGLCEQMVPLLSSYEASNCSTSCAALFADKKCDIICNTAECFYDGLDCNDVLKLTDGLDDDWIQDNAPATRCLGMYGNGQCDRECDIDEYGFDGGDCRKEISGQVVDKVEIELGRFPSEVFTQRKYLMGYLAQILRAVVSISKTGESNKPHATVFVNATNDRVSIPFDDSFADVYTEKTILVLDVDATYCFNETWNCLRLNGTGNTIENAITLLDTLFIRPKRDISFPYRMTASSAPLLSAKHYVVQSDVSIIQIIVAVVISFVLTVFLVLCVVGCCLAKRLGRFSKTSKDGGGRKRQGSEWIDHQKNRLVAAVEEGNLSSLTSLLAEVTASEAANAEDVSGNTVLHMAAARDDKEAVKLLLQSKMFDVCSVNAIGQSPLLYSLREGKPSLETLTLILNAINEEKMKQRASGQGTRSGTNHLLMNALSEEPGFGLTDSVGRSALHYSALVGRAPLIHFLVSHGASPGLQDASGNTPLHLAAINGHSDTVKALLDERAAVTITNSLGNTPAQVCSLNGHDNLAVLLMEKEHQISSPIRQRQDSTRTAMYSTVESVFSLDPEDLVLPSLLPSFSAGFGNLEPSLAPLERRVSGAGAEGSRLSTVTRGSTDALSLTPKPSMPHILTPSSQLVEISPERTDGTPATLPRKAGWGVERSPSDPRPSQLTSPYGSIVGYGKRRSLPDGPSSTNLRDVLLMSPVHFAYNSNTMSSTSERSQSSAGHDSLVSSFRPPPLS</sequence>
<dbReference type="SMART" id="SM00181">
    <property type="entry name" value="EGF"/>
    <property type="match status" value="4"/>
</dbReference>
<feature type="domain" description="EGF-like" evidence="14">
    <location>
        <begin position="89"/>
        <end position="127"/>
    </location>
</feature>
<dbReference type="Proteomes" id="UP001432322">
    <property type="component" value="Unassembled WGS sequence"/>
</dbReference>
<dbReference type="Gene3D" id="1.25.40.20">
    <property type="entry name" value="Ankyrin repeat-containing domain"/>
    <property type="match status" value="1"/>
</dbReference>